<feature type="region of interest" description="Disordered" evidence="3">
    <location>
        <begin position="2748"/>
        <end position="2769"/>
    </location>
</feature>
<feature type="compositionally biased region" description="Basic and acidic residues" evidence="3">
    <location>
        <begin position="1896"/>
        <end position="1905"/>
    </location>
</feature>
<feature type="domain" description="RRM" evidence="4">
    <location>
        <begin position="243"/>
        <end position="324"/>
    </location>
</feature>
<feature type="compositionally biased region" description="Polar residues" evidence="3">
    <location>
        <begin position="890"/>
        <end position="900"/>
    </location>
</feature>
<feature type="compositionally biased region" description="Basic and acidic residues" evidence="3">
    <location>
        <begin position="1488"/>
        <end position="1523"/>
    </location>
</feature>
<feature type="region of interest" description="Disordered" evidence="3">
    <location>
        <begin position="1568"/>
        <end position="2019"/>
    </location>
</feature>
<feature type="compositionally biased region" description="Basic and acidic residues" evidence="3">
    <location>
        <begin position="1438"/>
        <end position="1475"/>
    </location>
</feature>
<name>A0A915Q4P4_9BILA</name>
<feature type="compositionally biased region" description="Polar residues" evidence="3">
    <location>
        <begin position="2475"/>
        <end position="2484"/>
    </location>
</feature>
<keyword evidence="1 2" id="KW-0694">RNA-binding</keyword>
<feature type="region of interest" description="Disordered" evidence="3">
    <location>
        <begin position="2099"/>
        <end position="2125"/>
    </location>
</feature>
<feature type="compositionally biased region" description="Low complexity" evidence="3">
    <location>
        <begin position="70"/>
        <end position="83"/>
    </location>
</feature>
<feature type="region of interest" description="Disordered" evidence="3">
    <location>
        <begin position="1222"/>
        <end position="1309"/>
    </location>
</feature>
<keyword evidence="5" id="KW-1185">Reference proteome</keyword>
<feature type="compositionally biased region" description="Basic and acidic residues" evidence="3">
    <location>
        <begin position="655"/>
        <end position="666"/>
    </location>
</feature>
<feature type="compositionally biased region" description="Low complexity" evidence="3">
    <location>
        <begin position="1243"/>
        <end position="1256"/>
    </location>
</feature>
<feature type="compositionally biased region" description="Low complexity" evidence="3">
    <location>
        <begin position="439"/>
        <end position="462"/>
    </location>
</feature>
<feature type="compositionally biased region" description="Acidic residues" evidence="3">
    <location>
        <begin position="1625"/>
        <end position="1639"/>
    </location>
</feature>
<dbReference type="InterPro" id="IPR000504">
    <property type="entry name" value="RRM_dom"/>
</dbReference>
<feature type="compositionally biased region" description="Low complexity" evidence="3">
    <location>
        <begin position="2205"/>
        <end position="2232"/>
    </location>
</feature>
<feature type="compositionally biased region" description="Polar residues" evidence="3">
    <location>
        <begin position="1132"/>
        <end position="1144"/>
    </location>
</feature>
<dbReference type="InterPro" id="IPR012677">
    <property type="entry name" value="Nucleotide-bd_a/b_plait_sf"/>
</dbReference>
<evidence type="ECO:0000256" key="1">
    <source>
        <dbReference type="ARBA" id="ARBA00022884"/>
    </source>
</evidence>
<sequence length="3048" mass="336906">MTTSDSRASRRSRHSPRASASSDSSRDSASPSGSSGHHHHSSSSHTVPSTVIKLGTSSSRRSDNNASIEASASSGNHDSSSSATQGFQGIYVSNLPSSRTESFLRDGLANFFKKFGKVIHIVFEIESGPNFVEQRRALVIFQRGAELEGFSVLTCDFGVLEIENLLFPIDKMKYQLVLRRLVDADKLKDTHHLFGLRLKIRFASHSAVTEAYSTHLATNGLESSQDASTSGSMVDALANRASRTLYVGGLERRTTDDSLRSRFSYFGHILETGQFQVKNWESPAPFAFIQFADIHSVVCAINTYAQSAHSSGSKGKLKMNWGRTIVSNKIWIGELPSSCSADYLREKIRVSFTDTFNEVIYDPRHREALLLFSNNDSAQRAFSMIKTKQVAFWNADEKKDVHVPVDYCSEKLHDYFVDRKFRGESGSAFMNGTGSSSYASGSAPAFSTGSSGIASASTSSLLAPPPDPPSHLRDAPSRTDYRRSGSNMMSRRRRSGERESSRNASRSLRYSSYNRSRRRRERAKRNDVSPSSSSTSSTSSDSDLSSSSTADRRRAGAGHSKCNIQRLHRDKTSLYSSNSRLPTSPSNNAKSDRNIEPINSTASISLQSATSSGSRAGLAQLLPPPIPSAPILNPILASPGEKKQQQYQQTSEASIGERESNERFADRQQSVPSSSLSVDNEPVDELKTAEEQEQQIRKIEEQQQSDAIQSEKGSQDTAFSSSVNQGNFNGNELSAITSNRIEEIANTLVNVLQHHSKASTSTTASAPLAIISGMHHSHSLICSTHRSADEACDSNRHHSGRGSTSFFKRTKWPWGNDPIKNHCAIPLDGSANRGRDPRHRKHSPQSSISLPLPKFIQEHRSTPSSSRRNSLPDSFRSPQHQKQDSRRSKNAVSASSSGLPGSNLKWSVAENSPPHKTTRGRTHSSISRSESSNSEAMLSPDPSNSTAQLSLVSTIDIFGDTSPANNSSAYRERLDALGATFQNIEQKFQKTKQNTHLDYDRKGSSQRSYKFEEELERLKARSGSSGPNVTASQAITTTCSHSTTNTFSDSFMRARSSGTGTPSLFDSKDVESQKLNRTPLSVSIPMPPAPLTPTASGSYTAVFYTTCTSSPNLPSPQFSSAQLRKPPLPPNITHSNNQTPSSAAASRIAYPPDFSIPPPPLPQPPVPPSLSVTTFKPATVGSSLISAPPPPPPLICGSASHSFDPTLLSSNASLVRSIVTQGAPQSSAWRTAVKPSTPPPPTAHSTATSKISLPSTSNPPKPSTSSPFPAVIDGDKIKSRTQGVDKVKEKEHLKTSSRPHVLEKKISKESAVKQPSLSELFRQQARFFITTLIPWLFFPNSLINDLKLKLAQDSSEVRKKQLKKVGKEKDDEVKHHKANDENKKRVTEGTKEKQFKENEKKISEKSDQSLTEKEKDKKHTDGRVQLQEMKVKVIPQKQQKEKKERRELKKDRDHEEGGELTVEKKKTQRSLERNLNKSKPIKDGTSIKQKEKEQQLRRDRAKKKQESERLKPKEKEKEQERKKKELTKKKRKRKKDSSTSMSEETSSSEAELHSFDRELKRLFMEEEASGSLGLSMYDRVKQRSSSKPDDAAKKNRALELLHERTQSRRNNEQNRPKRIQLESSSSEEEKDSSNDDESESSSGPLLDLPRARNRKKKKSEPKSKSQKKTRTVLRKKLTEEETEYNDRDDDDDEVEKDSESFDSDEERSKRKRSRKTASKLSKKQKKTSLSLDDVFGTYSTDDESTKYSRGSIVPSLYKEKDEKEESGKKVPRKMHENQRSRNEKEKAENSRSSNLKKERKKEKLEEADESGVEEKETNPQKAESFKQTFETEKKIGNKRFSKGDEEIEVTSVKVPVKKQKAEKSLIEISMFREDEKKLGKAKTSATSDQKKKSRKPGVDRQFEKKLAKKLRREQKERHEEQKREVVEAKQKDEDLKSGKQQEMGRTGSGTSDSAILADIAISNERSPETDNHNFEDHSTKCARKRHFKVENSEEVKRRRKNPKSPKMRLSQTDSDSCEDLKTRSVVLLKQESTNKPLQKVGSDSIRDISFKSEAKNDSLSGSTDTGPDLLLSKPLTAEMDLHEVDSVLEDCETNTALHTISNECNSPGNTLHDESEQPKNYDSVEQELRSDVSLAAGAVTDSRSRHPVNLHNVIYARVLNSLAKVKLEHEHSDENQPQEPCTSEDDEVGGGGREGKNVDRDVVIGRRNSVSSTNSSESGQTSLLSTTSSANLETQLEDGPDDQKQQISGSDKTKNSGSTEVLKAGGGCGTEQEFVEKTESEEKPSPSDVIQLASSDRVIFVPNSDAECSTDGVIHGQSDAPVKQQQQSQSADGSRASILDNVNDAESNGSFELIDEGRIDSYPDQDVDSDISGAGQQHCQESVYEAGHVRKEKIMEAEEEHADGSECAATVRMQDDVHDVQETEFAVQSIVLDDNRSQHSGEDGSAAMDYLSEGSNANSGRDDILTDTTKLANINLSSSKQQENSLRDNADTNNDDNIAIKPVPDAESQEMELEDGDESKGKTDVDDKRSDSHLDEVIDDVVAGGYMEVDAEQLMRINSKKAKEEAVLRAAAASSQGNITQKAVSSTGFISGPDTSQPNYDYQNPSQGAHVQQQQYGSSYIQQPQPQPQQQSQLPQQIPLQQGVLSQPSQQQQQLQQNVVHGGSHILLQQRPQQLIGQTVMQQQQQSSRLTSYQQSQPQIMKVPETPYLQPQHLPPIEQRVQGTAALSQQQPHSLQSKSVTTSNLSYYPGRNTAQQGGTGSFTSPQMSLQQQQQQHMLLQQQTDNMQSVTGPVNASSVHTVSQIPDMRQQVVQAATQQQAQLVPQSHLQQPQQQSVNYGSPMMTPACSVAAVAAAQTVAAASRQLDLNKQMSLSAPPLQPSISSNPYDLYANLPKKPTTGIAQPPQHQQQTSISQQQQQVKVAAEVRQNCSNSSSLSTPLMGRTGAASSSAIATNLQGSRSNASASVANQANRVMPHQQQQQQLSPTAQQAVAFAIGLPGTTSPFTQMQQQYLQQWRRLLIRGPVSYTGDIFVDDLNEWMFSSRILIN</sequence>
<feature type="compositionally biased region" description="Low complexity" evidence="3">
    <location>
        <begin position="2612"/>
        <end position="2636"/>
    </location>
</feature>
<feature type="compositionally biased region" description="Polar residues" evidence="3">
    <location>
        <begin position="2748"/>
        <end position="2765"/>
    </location>
</feature>
<dbReference type="Pfam" id="PF00076">
    <property type="entry name" value="RRM_1"/>
    <property type="match status" value="1"/>
</dbReference>
<dbReference type="WBParaSite" id="sdigi.contig93.g4144.t1">
    <property type="protein sequence ID" value="sdigi.contig93.g4144.t1"/>
    <property type="gene ID" value="sdigi.contig93.g4144"/>
</dbReference>
<feature type="compositionally biased region" description="Basic residues" evidence="3">
    <location>
        <begin position="1524"/>
        <end position="1535"/>
    </location>
</feature>
<evidence type="ECO:0000313" key="6">
    <source>
        <dbReference type="WBParaSite" id="sdigi.contig93.g4144.t1"/>
    </source>
</evidence>
<feature type="compositionally biased region" description="Basic and acidic residues" evidence="3">
    <location>
        <begin position="1965"/>
        <end position="1979"/>
    </location>
</feature>
<feature type="compositionally biased region" description="Low complexity" evidence="3">
    <location>
        <begin position="529"/>
        <end position="549"/>
    </location>
</feature>
<accession>A0A915Q4P4</accession>
<feature type="compositionally biased region" description="Basic residues" evidence="3">
    <location>
        <begin position="1709"/>
        <end position="1726"/>
    </location>
</feature>
<feature type="region of interest" description="Disordered" evidence="3">
    <location>
        <begin position="2571"/>
        <end position="2636"/>
    </location>
</feature>
<evidence type="ECO:0000256" key="3">
    <source>
        <dbReference type="SAM" id="MobiDB-lite"/>
    </source>
</evidence>
<feature type="compositionally biased region" description="Low complexity" evidence="3">
    <location>
        <begin position="17"/>
        <end position="35"/>
    </location>
</feature>
<feature type="compositionally biased region" description="Polar residues" evidence="3">
    <location>
        <begin position="55"/>
        <end position="68"/>
    </location>
</feature>
<feature type="compositionally biased region" description="Acidic residues" evidence="3">
    <location>
        <begin position="2507"/>
        <end position="2517"/>
    </location>
</feature>
<feature type="compositionally biased region" description="Basic and acidic residues" evidence="3">
    <location>
        <begin position="1357"/>
        <end position="1422"/>
    </location>
</feature>
<feature type="compositionally biased region" description="Basic and acidic residues" evidence="3">
    <location>
        <begin position="470"/>
        <end position="483"/>
    </location>
</feature>
<feature type="compositionally biased region" description="Polar residues" evidence="3">
    <location>
        <begin position="2099"/>
        <end position="2109"/>
    </location>
</feature>
<feature type="compositionally biased region" description="Basic residues" evidence="3">
    <location>
        <begin position="1997"/>
        <end position="2006"/>
    </location>
</feature>
<feature type="compositionally biased region" description="Polar residues" evidence="3">
    <location>
        <begin position="667"/>
        <end position="678"/>
    </location>
</feature>
<dbReference type="PANTHER" id="PTHR23189">
    <property type="entry name" value="RNA RECOGNITION MOTIF-CONTAINING"/>
    <property type="match status" value="1"/>
</dbReference>
<feature type="region of interest" description="Disordered" evidence="3">
    <location>
        <begin position="2434"/>
        <end position="2463"/>
    </location>
</feature>
<feature type="region of interest" description="Disordered" evidence="3">
    <location>
        <begin position="823"/>
        <end position="945"/>
    </location>
</feature>
<feature type="compositionally biased region" description="Polar residues" evidence="3">
    <location>
        <begin position="1819"/>
        <end position="1828"/>
    </location>
</feature>
<protein>
    <submittedName>
        <fullName evidence="6">RRM domain-containing protein</fullName>
    </submittedName>
</protein>
<feature type="compositionally biased region" description="Basic and acidic residues" evidence="3">
    <location>
        <begin position="1273"/>
        <end position="1309"/>
    </location>
</feature>
<feature type="compositionally biased region" description="Polar residues" evidence="3">
    <location>
        <begin position="2245"/>
        <end position="2259"/>
    </location>
</feature>
<feature type="compositionally biased region" description="Basic and acidic residues" evidence="3">
    <location>
        <begin position="1859"/>
        <end position="1878"/>
    </location>
</feature>
<feature type="compositionally biased region" description="Polar residues" evidence="3">
    <location>
        <begin position="705"/>
        <end position="729"/>
    </location>
</feature>
<feature type="compositionally biased region" description="Polar residues" evidence="3">
    <location>
        <begin position="2323"/>
        <end position="2332"/>
    </location>
</feature>
<dbReference type="SMART" id="SM00360">
    <property type="entry name" value="RRM"/>
    <property type="match status" value="2"/>
</dbReference>
<feature type="compositionally biased region" description="Basic and acidic residues" evidence="3">
    <location>
        <begin position="1757"/>
        <end position="1789"/>
    </location>
</feature>
<feature type="compositionally biased region" description="Low complexity" evidence="3">
    <location>
        <begin position="2903"/>
        <end position="2919"/>
    </location>
</feature>
<feature type="compositionally biased region" description="Basic residues" evidence="3">
    <location>
        <begin position="1651"/>
        <end position="1675"/>
    </location>
</feature>
<feature type="compositionally biased region" description="Polar residues" evidence="3">
    <location>
        <begin position="862"/>
        <end position="880"/>
    </location>
</feature>
<dbReference type="SUPFAM" id="SSF54928">
    <property type="entry name" value="RNA-binding domain, RBD"/>
    <property type="match status" value="1"/>
</dbReference>
<dbReference type="Gene3D" id="3.30.70.330">
    <property type="match status" value="1"/>
</dbReference>
<dbReference type="InterPro" id="IPR035979">
    <property type="entry name" value="RBD_domain_sf"/>
</dbReference>
<evidence type="ECO:0000259" key="4">
    <source>
        <dbReference type="PROSITE" id="PS50102"/>
    </source>
</evidence>
<feature type="compositionally biased region" description="Acidic residues" evidence="3">
    <location>
        <begin position="1680"/>
        <end position="1705"/>
    </location>
</feature>
<feature type="compositionally biased region" description="Basic and acidic residues" evidence="3">
    <location>
        <begin position="2193"/>
        <end position="2204"/>
    </location>
</feature>
<feature type="region of interest" description="Disordered" evidence="3">
    <location>
        <begin position="2309"/>
        <end position="2334"/>
    </location>
</feature>
<feature type="region of interest" description="Disordered" evidence="3">
    <location>
        <begin position="2475"/>
        <end position="2536"/>
    </location>
</feature>
<proteinExistence type="predicted"/>
<feature type="region of interest" description="Disordered" evidence="3">
    <location>
        <begin position="1357"/>
        <end position="1553"/>
    </location>
</feature>
<feature type="compositionally biased region" description="Low complexity" evidence="3">
    <location>
        <begin position="2491"/>
        <end position="2500"/>
    </location>
</feature>
<dbReference type="GO" id="GO:0003723">
    <property type="term" value="F:RNA binding"/>
    <property type="evidence" value="ECO:0007669"/>
    <property type="project" value="UniProtKB-UniRule"/>
</dbReference>
<feature type="compositionally biased region" description="Polar residues" evidence="3">
    <location>
        <begin position="573"/>
        <end position="589"/>
    </location>
</feature>
<feature type="compositionally biased region" description="Low complexity" evidence="3">
    <location>
        <begin position="924"/>
        <end position="939"/>
    </location>
</feature>
<feature type="region of interest" description="Disordered" evidence="3">
    <location>
        <begin position="2168"/>
        <end position="2291"/>
    </location>
</feature>
<evidence type="ECO:0000256" key="2">
    <source>
        <dbReference type="PROSITE-ProRule" id="PRU00176"/>
    </source>
</evidence>
<organism evidence="5 6">
    <name type="scientific">Setaria digitata</name>
    <dbReference type="NCBI Taxonomy" id="48799"/>
    <lineage>
        <taxon>Eukaryota</taxon>
        <taxon>Metazoa</taxon>
        <taxon>Ecdysozoa</taxon>
        <taxon>Nematoda</taxon>
        <taxon>Chromadorea</taxon>
        <taxon>Rhabditida</taxon>
        <taxon>Spirurina</taxon>
        <taxon>Spiruromorpha</taxon>
        <taxon>Filarioidea</taxon>
        <taxon>Setariidae</taxon>
        <taxon>Setaria</taxon>
    </lineage>
</organism>
<feature type="compositionally biased region" description="Low complexity" evidence="3">
    <location>
        <begin position="502"/>
        <end position="514"/>
    </location>
</feature>
<reference evidence="6" key="1">
    <citation type="submission" date="2022-11" db="UniProtKB">
        <authorList>
            <consortium name="WormBaseParasite"/>
        </authorList>
    </citation>
    <scope>IDENTIFICATION</scope>
</reference>
<feature type="region of interest" description="Disordered" evidence="3">
    <location>
        <begin position="2876"/>
        <end position="2926"/>
    </location>
</feature>
<feature type="region of interest" description="Disordered" evidence="3">
    <location>
        <begin position="1114"/>
        <end position="1173"/>
    </location>
</feature>
<feature type="compositionally biased region" description="Polar residues" evidence="3">
    <location>
        <begin position="2574"/>
        <end position="2611"/>
    </location>
</feature>
<evidence type="ECO:0000313" key="5">
    <source>
        <dbReference type="Proteomes" id="UP000887581"/>
    </source>
</evidence>
<feature type="compositionally biased region" description="Basic and acidic residues" evidence="3">
    <location>
        <begin position="1913"/>
        <end position="1939"/>
    </location>
</feature>
<feature type="compositionally biased region" description="Low complexity" evidence="3">
    <location>
        <begin position="1538"/>
        <end position="1549"/>
    </location>
</feature>
<feature type="compositionally biased region" description="Basic and acidic residues" evidence="3">
    <location>
        <begin position="684"/>
        <end position="701"/>
    </location>
</feature>
<dbReference type="Proteomes" id="UP000887581">
    <property type="component" value="Unplaced"/>
</dbReference>
<feature type="compositionally biased region" description="Pro residues" evidence="3">
    <location>
        <begin position="1154"/>
        <end position="1168"/>
    </location>
</feature>
<dbReference type="PROSITE" id="PS50102">
    <property type="entry name" value="RRM"/>
    <property type="match status" value="1"/>
</dbReference>
<feature type="region of interest" description="Disordered" evidence="3">
    <location>
        <begin position="1"/>
        <end position="83"/>
    </location>
</feature>
<feature type="compositionally biased region" description="Basic and acidic residues" evidence="3">
    <location>
        <begin position="2518"/>
        <end position="2536"/>
    </location>
</feature>
<feature type="region of interest" description="Disordered" evidence="3">
    <location>
        <begin position="630"/>
        <end position="729"/>
    </location>
</feature>
<feature type="compositionally biased region" description="Basic and acidic residues" evidence="3">
    <location>
        <begin position="1578"/>
        <end position="1615"/>
    </location>
</feature>
<feature type="region of interest" description="Disordered" evidence="3">
    <location>
        <begin position="439"/>
        <end position="594"/>
    </location>
</feature>
<feature type="compositionally biased region" description="Basic and acidic residues" evidence="3">
    <location>
        <begin position="2274"/>
        <end position="2285"/>
    </location>
</feature>